<dbReference type="Pfam" id="PF14647">
    <property type="entry name" value="FAM91_N"/>
    <property type="match status" value="1"/>
</dbReference>
<reference evidence="5 6" key="1">
    <citation type="journal article" date="2012" name="Genome Biol.">
        <title>The genome of the polar eukaryotic microalga coccomyxa subellipsoidea reveals traits of cold adaptation.</title>
        <authorList>
            <person name="Blanc G."/>
            <person name="Agarkova I."/>
            <person name="Grimwood J."/>
            <person name="Kuo A."/>
            <person name="Brueggeman A."/>
            <person name="Dunigan D."/>
            <person name="Gurnon J."/>
            <person name="Ladunga I."/>
            <person name="Lindquist E."/>
            <person name="Lucas S."/>
            <person name="Pangilinan J."/>
            <person name="Proschold T."/>
            <person name="Salamov A."/>
            <person name="Schmutz J."/>
            <person name="Weeks D."/>
            <person name="Yamada T."/>
            <person name="Claverie J.M."/>
            <person name="Grigoriev I."/>
            <person name="Van Etten J."/>
            <person name="Lomsadze A."/>
            <person name="Borodovsky M."/>
        </authorList>
    </citation>
    <scope>NUCLEOTIDE SEQUENCE [LARGE SCALE GENOMIC DNA]</scope>
    <source>
        <strain evidence="5 6">C-169</strain>
    </source>
</reference>
<evidence type="ECO:0008006" key="7">
    <source>
        <dbReference type="Google" id="ProtNLM"/>
    </source>
</evidence>
<evidence type="ECO:0000256" key="1">
    <source>
        <dbReference type="ARBA" id="ARBA00010319"/>
    </source>
</evidence>
<dbReference type="InterPro" id="IPR028097">
    <property type="entry name" value="FAM91_C_dom"/>
</dbReference>
<dbReference type="RefSeq" id="XP_005652331.1">
    <property type="nucleotide sequence ID" value="XM_005652274.1"/>
</dbReference>
<dbReference type="STRING" id="574566.I0ZAW8"/>
<feature type="domain" description="FAM91 N-terminal" evidence="3">
    <location>
        <begin position="11"/>
        <end position="310"/>
    </location>
</feature>
<dbReference type="EMBL" id="AGSI01000001">
    <property type="protein sequence ID" value="EIE27787.1"/>
    <property type="molecule type" value="Genomic_DNA"/>
</dbReference>
<evidence type="ECO:0000259" key="3">
    <source>
        <dbReference type="Pfam" id="PF14647"/>
    </source>
</evidence>
<dbReference type="InterPro" id="IPR039199">
    <property type="entry name" value="FAM91"/>
</dbReference>
<dbReference type="AlphaFoldDB" id="I0ZAW8"/>
<dbReference type="Pfam" id="PF14648">
    <property type="entry name" value="FAM91_C"/>
    <property type="match status" value="1"/>
</dbReference>
<feature type="compositionally biased region" description="Polar residues" evidence="2">
    <location>
        <begin position="701"/>
        <end position="717"/>
    </location>
</feature>
<dbReference type="Proteomes" id="UP000007264">
    <property type="component" value="Unassembled WGS sequence"/>
</dbReference>
<name>I0ZAW8_COCSC</name>
<feature type="region of interest" description="Disordered" evidence="2">
    <location>
        <begin position="685"/>
        <end position="719"/>
    </location>
</feature>
<comment type="caution">
    <text evidence="5">The sequence shown here is derived from an EMBL/GenBank/DDBJ whole genome shotgun (WGS) entry which is preliminary data.</text>
</comment>
<evidence type="ECO:0000313" key="5">
    <source>
        <dbReference type="EMBL" id="EIE27787.1"/>
    </source>
</evidence>
<evidence type="ECO:0000259" key="4">
    <source>
        <dbReference type="Pfam" id="PF14648"/>
    </source>
</evidence>
<dbReference type="InterPro" id="IPR028091">
    <property type="entry name" value="FAM91_N_dom"/>
</dbReference>
<proteinExistence type="inferred from homology"/>
<evidence type="ECO:0000256" key="2">
    <source>
        <dbReference type="SAM" id="MobiDB-lite"/>
    </source>
</evidence>
<dbReference type="KEGG" id="csl:COCSUDRAFT_64386"/>
<evidence type="ECO:0000313" key="6">
    <source>
        <dbReference type="Proteomes" id="UP000007264"/>
    </source>
</evidence>
<comment type="similarity">
    <text evidence="1">Belongs to the FAM91 family.</text>
</comment>
<feature type="domain" description="FAM91 C-terminal" evidence="4">
    <location>
        <begin position="363"/>
        <end position="784"/>
    </location>
</feature>
<dbReference type="GeneID" id="17045802"/>
<gene>
    <name evidence="5" type="ORF">COCSUDRAFT_64386</name>
</gene>
<dbReference type="PANTHER" id="PTHR28441">
    <property type="entry name" value="PROTEIN FAM91A1"/>
    <property type="match status" value="1"/>
</dbReference>
<organism evidence="5 6">
    <name type="scientific">Coccomyxa subellipsoidea (strain C-169)</name>
    <name type="common">Green microalga</name>
    <dbReference type="NCBI Taxonomy" id="574566"/>
    <lineage>
        <taxon>Eukaryota</taxon>
        <taxon>Viridiplantae</taxon>
        <taxon>Chlorophyta</taxon>
        <taxon>core chlorophytes</taxon>
        <taxon>Trebouxiophyceae</taxon>
        <taxon>Trebouxiophyceae incertae sedis</taxon>
        <taxon>Coccomyxaceae</taxon>
        <taxon>Coccomyxa</taxon>
        <taxon>Coccomyxa subellipsoidea</taxon>
    </lineage>
</organism>
<sequence>MATEEWIKRAIQNGKLYEDLPPRVRSVLPVSEWKLKVKEHCIQRGLSWDDSLANTSCQEQEYYEDLLRYYRYNYRLFPYHLADYVCRVLRVTPFRYYCDLLFTVMREEKSYDQIPNFTAADIVRIVGIGRNEYIATMNKCKAKKLLWRMNKAVVKEHLPTEPLELSKQPWWTAHVVNLGEVEFRNLAPTELAVCTEAARPGGVRVRDSDGTLVESLHKRGLLYLDVPIRPDDHVSIPPLEGFVSNRDSERNEDRADPIEIILYAVFVATSARASVAELADILQVELPKLQAAISIACRLGFATRLPNPAEDEDAFNAPSMSLDFDLESEQGDLSPTTRASSLGYGIASLAAEEADDGHGGQGIALVVDAEVTSYLMMGALSPGLKRHSVTLFEGGRVTGAEVISELISELDASVEAAAGFEGEMQRLAGYARALSTSLRCVRASGGSRPIELLRKESLAGLAPAAAARVLSHAYIAVVPIAPLPYPPLPLAPNRPGPTNFGPTAEAATPWMQLALYMAMRAGPVSVVFVCGQRLWRLPPQLLQCTHALLWPWNMDAVRAHEVPVVVEASFLLFSLNEYLSRTALLVQPLHLPPDSDEKDLCFVDIPLPLPPTQQTLIGGIDASSGEVVEMATPQGLREAVEDLGLQRALGFVRMLRLSADDPLNYPEPDPLPPHAPVDLADLRLEEEDEEEEEGPEAEGNNAHTEGNNTHAEQQNGGTPADVWVPVALGLGLPLSPDKLCIAVCGRAGASNFLEADVRREHAIGQAVLQRRLFELIADYGACTNCLGGAGGRKDDTLAYVDLPIHNLLFDGAEMWRLDYTDFTQGVGTLCVE</sequence>
<dbReference type="eggNOG" id="KOG3707">
    <property type="taxonomic scope" value="Eukaryota"/>
</dbReference>
<dbReference type="OrthoDB" id="275996at2759"/>
<accession>I0ZAW8</accession>
<dbReference type="PANTHER" id="PTHR28441:SF2">
    <property type="entry name" value="PROTEIN FAM91A1"/>
    <property type="match status" value="1"/>
</dbReference>
<feature type="compositionally biased region" description="Acidic residues" evidence="2">
    <location>
        <begin position="685"/>
        <end position="696"/>
    </location>
</feature>
<protein>
    <recommendedName>
        <fullName evidence="7">FAM91 N-terminal domain-containing protein</fullName>
    </recommendedName>
</protein>
<keyword evidence="6" id="KW-1185">Reference proteome</keyword>